<dbReference type="AlphaFoldDB" id="A0A3R9P030"/>
<sequence length="172" mass="18857">MPVAKKTNTKVDTSGMHLWLVLWKASRAVEAHALRNVAGLDVGLSDFGVLEALLHKGPLPIKDLGAKVLLTSGSITTAVDRLEAKGLVERLSDKQDRRSRIVRLTATGRKVIKKAFAEHKLAMELAVSGLDLKDRAQLIELLRRLGQGAETQLEKKQKGSGAKGRHKEEAWQ</sequence>
<dbReference type="GO" id="GO:0003700">
    <property type="term" value="F:DNA-binding transcription factor activity"/>
    <property type="evidence" value="ECO:0007669"/>
    <property type="project" value="InterPro"/>
</dbReference>
<name>A0A3R9P030_9BACT</name>
<feature type="domain" description="HTH marR-type" evidence="2">
    <location>
        <begin position="15"/>
        <end position="147"/>
    </location>
</feature>
<dbReference type="SUPFAM" id="SSF46785">
    <property type="entry name" value="Winged helix' DNA-binding domain"/>
    <property type="match status" value="1"/>
</dbReference>
<gene>
    <name evidence="3" type="ORF">EDE15_3391</name>
</gene>
<evidence type="ECO:0000259" key="2">
    <source>
        <dbReference type="PROSITE" id="PS50995"/>
    </source>
</evidence>
<dbReference type="Gene3D" id="1.10.10.10">
    <property type="entry name" value="Winged helix-like DNA-binding domain superfamily/Winged helix DNA-binding domain"/>
    <property type="match status" value="1"/>
</dbReference>
<dbReference type="RefSeq" id="WP_125486271.1">
    <property type="nucleotide sequence ID" value="NZ_RSDW01000001.1"/>
</dbReference>
<dbReference type="PRINTS" id="PR00598">
    <property type="entry name" value="HTHMARR"/>
</dbReference>
<dbReference type="EMBL" id="RSDW01000001">
    <property type="protein sequence ID" value="RSL17842.1"/>
    <property type="molecule type" value="Genomic_DNA"/>
</dbReference>
<dbReference type="SMART" id="SM00347">
    <property type="entry name" value="HTH_MARR"/>
    <property type="match status" value="1"/>
</dbReference>
<evidence type="ECO:0000313" key="4">
    <source>
        <dbReference type="Proteomes" id="UP000269669"/>
    </source>
</evidence>
<organism evidence="3 4">
    <name type="scientific">Edaphobacter aggregans</name>
    <dbReference type="NCBI Taxonomy" id="570835"/>
    <lineage>
        <taxon>Bacteria</taxon>
        <taxon>Pseudomonadati</taxon>
        <taxon>Acidobacteriota</taxon>
        <taxon>Terriglobia</taxon>
        <taxon>Terriglobales</taxon>
        <taxon>Acidobacteriaceae</taxon>
        <taxon>Edaphobacter</taxon>
    </lineage>
</organism>
<dbReference type="OrthoDB" id="9799747at2"/>
<dbReference type="PANTHER" id="PTHR33164">
    <property type="entry name" value="TRANSCRIPTIONAL REGULATOR, MARR FAMILY"/>
    <property type="match status" value="1"/>
</dbReference>
<evidence type="ECO:0000313" key="3">
    <source>
        <dbReference type="EMBL" id="RSL17842.1"/>
    </source>
</evidence>
<proteinExistence type="predicted"/>
<dbReference type="PANTHER" id="PTHR33164:SF101">
    <property type="entry name" value="TRANSCRIPTIONAL REPRESSOR MPRA"/>
    <property type="match status" value="1"/>
</dbReference>
<dbReference type="InterPro" id="IPR036390">
    <property type="entry name" value="WH_DNA-bd_sf"/>
</dbReference>
<accession>A0A3R9P030</accession>
<dbReference type="InterPro" id="IPR000835">
    <property type="entry name" value="HTH_MarR-typ"/>
</dbReference>
<reference evidence="3 4" key="1">
    <citation type="submission" date="2018-12" db="EMBL/GenBank/DDBJ databases">
        <title>Sequencing of bacterial isolates from soil warming experiment in Harvard Forest, Massachusetts, USA.</title>
        <authorList>
            <person name="Deangelis K."/>
        </authorList>
    </citation>
    <scope>NUCLEOTIDE SEQUENCE [LARGE SCALE GENOMIC DNA]</scope>
    <source>
        <strain evidence="3 4">EB153</strain>
    </source>
</reference>
<comment type="caution">
    <text evidence="3">The sequence shown here is derived from an EMBL/GenBank/DDBJ whole genome shotgun (WGS) entry which is preliminary data.</text>
</comment>
<dbReference type="Proteomes" id="UP000269669">
    <property type="component" value="Unassembled WGS sequence"/>
</dbReference>
<dbReference type="Pfam" id="PF01047">
    <property type="entry name" value="MarR"/>
    <property type="match status" value="1"/>
</dbReference>
<protein>
    <submittedName>
        <fullName evidence="3">MarR family 2-MHQ and catechol resistance regulon transcriptional repressor</fullName>
    </submittedName>
</protein>
<dbReference type="GO" id="GO:0006950">
    <property type="term" value="P:response to stress"/>
    <property type="evidence" value="ECO:0007669"/>
    <property type="project" value="TreeGrafter"/>
</dbReference>
<keyword evidence="4" id="KW-1185">Reference proteome</keyword>
<dbReference type="InterPro" id="IPR036388">
    <property type="entry name" value="WH-like_DNA-bd_sf"/>
</dbReference>
<dbReference type="PROSITE" id="PS50995">
    <property type="entry name" value="HTH_MARR_2"/>
    <property type="match status" value="1"/>
</dbReference>
<evidence type="ECO:0000256" key="1">
    <source>
        <dbReference type="SAM" id="MobiDB-lite"/>
    </source>
</evidence>
<dbReference type="InterPro" id="IPR039422">
    <property type="entry name" value="MarR/SlyA-like"/>
</dbReference>
<feature type="region of interest" description="Disordered" evidence="1">
    <location>
        <begin position="149"/>
        <end position="172"/>
    </location>
</feature>